<protein>
    <submittedName>
        <fullName evidence="12">Copper/silver efflux system, membrane fusion protein</fullName>
    </submittedName>
</protein>
<dbReference type="FunFam" id="2.40.30.170:FF:000010">
    <property type="entry name" value="Efflux RND transporter periplasmic adaptor subunit"/>
    <property type="match status" value="1"/>
</dbReference>
<dbReference type="Pfam" id="PF19335">
    <property type="entry name" value="HMBD"/>
    <property type="match status" value="1"/>
</dbReference>
<sequence>MKNKWILILIILFGVILGFLIGRYLPVAKMTETSKSATKKEKKVKYWVAPMNPTYRRDKPGKSPMGMDLVPVYEDEGSGSDDSSIKISPRVINNLGVITASAKYEPISKAIDTVGYVAANEDDIENVNSFIDGWVRNLRITAVGDPVRKGQVLFELYSPSLVNAQQELILALQNNNQQLVEASRKKLITLGLTLNQINELQRTRKVKQQIEVYAKSSGIVSKLNIRDGIYIKPDKILMTIEDLSSVWIRVEVYEAQADWVKLNQIAQATFPGLPGKVWQGEVIYIYPTLDKITHTLAVRLHFPNPNLTLKPDMYASVKILIPTSKKSLVIPTFSVITTGKGSHVILSLGKGRFRPQEVILGDESNGKIEVLRGLSKGDEVVTSGQFLIDSESNLSAAFERLAPHKDKSKSGHHHGKHKMEKPKKSKNQGYILAIKKDSHKITLRHLPIKQYGMPEMVMELPVSSKIDLSPFMVGQKITFKLKEVKPNHYIVTELNPIKKDKGTD</sequence>
<dbReference type="EMBL" id="LNYX01000030">
    <property type="protein sequence ID" value="KTD62198.1"/>
    <property type="molecule type" value="Genomic_DNA"/>
</dbReference>
<dbReference type="PATRIC" id="fig|452.5.peg.2255"/>
<dbReference type="Pfam" id="PF11604">
    <property type="entry name" value="CusF_Ec"/>
    <property type="match status" value="1"/>
</dbReference>
<dbReference type="InterPro" id="IPR021647">
    <property type="entry name" value="CusF_Ec"/>
</dbReference>
<feature type="domain" description="CusB-like three alpha-helical bundle" evidence="8">
    <location>
        <begin position="161"/>
        <end position="207"/>
    </location>
</feature>
<keyword evidence="2" id="KW-0813">Transport</keyword>
<dbReference type="Pfam" id="PF25954">
    <property type="entry name" value="Beta-barrel_RND_2"/>
    <property type="match status" value="1"/>
</dbReference>
<evidence type="ECO:0000259" key="9">
    <source>
        <dbReference type="Pfam" id="PF25919"/>
    </source>
</evidence>
<organism evidence="12 13">
    <name type="scientific">Legionella spiritensis</name>
    <dbReference type="NCBI Taxonomy" id="452"/>
    <lineage>
        <taxon>Bacteria</taxon>
        <taxon>Pseudomonadati</taxon>
        <taxon>Pseudomonadota</taxon>
        <taxon>Gammaproteobacteria</taxon>
        <taxon>Legionellales</taxon>
        <taxon>Legionellaceae</taxon>
        <taxon>Legionella</taxon>
    </lineage>
</organism>
<dbReference type="OrthoDB" id="9806939at2"/>
<dbReference type="InterPro" id="IPR051909">
    <property type="entry name" value="MFP_Cation_Efflux"/>
</dbReference>
<dbReference type="Gene3D" id="2.40.420.20">
    <property type="match status" value="1"/>
</dbReference>
<name>A0A0W0Z0C0_LEGSP</name>
<feature type="domain" description="CusB-like barrel-sandwich hybrid" evidence="9">
    <location>
        <begin position="126"/>
        <end position="240"/>
    </location>
</feature>
<dbReference type="Pfam" id="PF25919">
    <property type="entry name" value="BSH_CusB"/>
    <property type="match status" value="1"/>
</dbReference>
<dbReference type="GO" id="GO:0016020">
    <property type="term" value="C:membrane"/>
    <property type="evidence" value="ECO:0007669"/>
    <property type="project" value="InterPro"/>
</dbReference>
<dbReference type="InterPro" id="IPR058649">
    <property type="entry name" value="CzcB_C"/>
</dbReference>
<evidence type="ECO:0000259" key="7">
    <source>
        <dbReference type="Pfam" id="PF19335"/>
    </source>
</evidence>
<feature type="domain" description="CzcB-like C-terminal circularly permuted SH3-like" evidence="11">
    <location>
        <begin position="338"/>
        <end position="388"/>
    </location>
</feature>
<comment type="similarity">
    <text evidence="1">Belongs to the membrane fusion protein (MFP) (TC 8.A.1) family.</text>
</comment>
<evidence type="ECO:0000256" key="2">
    <source>
        <dbReference type="ARBA" id="ARBA00022448"/>
    </source>
</evidence>
<evidence type="ECO:0000256" key="5">
    <source>
        <dbReference type="SAM" id="MobiDB-lite"/>
    </source>
</evidence>
<dbReference type="FunFam" id="2.40.420.20:FF:000003">
    <property type="entry name" value="Cation efflux system protein cusB"/>
    <property type="match status" value="1"/>
</dbReference>
<proteinExistence type="inferred from homology"/>
<dbReference type="GO" id="GO:0015679">
    <property type="term" value="P:plasma membrane copper ion transport"/>
    <property type="evidence" value="ECO:0007669"/>
    <property type="project" value="TreeGrafter"/>
</dbReference>
<evidence type="ECO:0000256" key="1">
    <source>
        <dbReference type="ARBA" id="ARBA00009477"/>
    </source>
</evidence>
<evidence type="ECO:0000259" key="8">
    <source>
        <dbReference type="Pfam" id="PF25869"/>
    </source>
</evidence>
<gene>
    <name evidence="12" type="primary">cusB_1</name>
    <name evidence="12" type="ORF">Lspi_2048</name>
</gene>
<comment type="caution">
    <text evidence="12">The sequence shown here is derived from an EMBL/GenBank/DDBJ whole genome shotgun (WGS) entry which is preliminary data.</text>
</comment>
<feature type="domain" description="CusB-like beta-barrel" evidence="10">
    <location>
        <begin position="245"/>
        <end position="319"/>
    </location>
</feature>
<dbReference type="InterPro" id="IPR058790">
    <property type="entry name" value="BSH_CusB"/>
</dbReference>
<dbReference type="NCBIfam" id="TIGR01730">
    <property type="entry name" value="RND_mfp"/>
    <property type="match status" value="1"/>
</dbReference>
<dbReference type="RefSeq" id="WP_058483962.1">
    <property type="nucleotide sequence ID" value="NZ_CAAAII010000004.1"/>
</dbReference>
<dbReference type="SUPFAM" id="SSF111369">
    <property type="entry name" value="HlyD-like secretion proteins"/>
    <property type="match status" value="1"/>
</dbReference>
<feature type="transmembrane region" description="Helical" evidence="6">
    <location>
        <begin position="6"/>
        <end position="25"/>
    </location>
</feature>
<dbReference type="GO" id="GO:0046914">
    <property type="term" value="F:transition metal ion binding"/>
    <property type="evidence" value="ECO:0007669"/>
    <property type="project" value="TreeGrafter"/>
</dbReference>
<dbReference type="InterPro" id="IPR006143">
    <property type="entry name" value="RND_pump_MFP"/>
</dbReference>
<keyword evidence="6" id="KW-0472">Membrane</keyword>
<evidence type="ECO:0000256" key="6">
    <source>
        <dbReference type="SAM" id="Phobius"/>
    </source>
</evidence>
<dbReference type="InterPro" id="IPR058791">
    <property type="entry name" value="3HB_CusB"/>
</dbReference>
<evidence type="ECO:0000259" key="10">
    <source>
        <dbReference type="Pfam" id="PF25954"/>
    </source>
</evidence>
<dbReference type="Gene3D" id="2.40.30.170">
    <property type="match status" value="1"/>
</dbReference>
<accession>A0A0W0Z0C0</accession>
<dbReference type="Pfam" id="PF25869">
    <property type="entry name" value="3HB_CusB"/>
    <property type="match status" value="1"/>
</dbReference>
<reference evidence="12 13" key="1">
    <citation type="submission" date="2015-11" db="EMBL/GenBank/DDBJ databases">
        <title>Genomic analysis of 38 Legionella species identifies large and diverse effector repertoires.</title>
        <authorList>
            <person name="Burstein D."/>
            <person name="Amaro F."/>
            <person name="Zusman T."/>
            <person name="Lifshitz Z."/>
            <person name="Cohen O."/>
            <person name="Gilbert J.A."/>
            <person name="Pupko T."/>
            <person name="Shuman H.A."/>
            <person name="Segal G."/>
        </authorList>
    </citation>
    <scope>NUCLEOTIDE SEQUENCE [LARGE SCALE GENOMIC DNA]</scope>
    <source>
        <strain evidence="12 13">Mt.St.Helens-9</strain>
    </source>
</reference>
<feature type="compositionally biased region" description="Basic residues" evidence="5">
    <location>
        <begin position="410"/>
        <end position="426"/>
    </location>
</feature>
<dbReference type="GO" id="GO:0030288">
    <property type="term" value="C:outer membrane-bounded periplasmic space"/>
    <property type="evidence" value="ECO:0007669"/>
    <property type="project" value="TreeGrafter"/>
</dbReference>
<dbReference type="STRING" id="452.Lspi_2048"/>
<dbReference type="PANTHER" id="PTHR30097">
    <property type="entry name" value="CATION EFFLUX SYSTEM PROTEIN CUSB"/>
    <property type="match status" value="1"/>
</dbReference>
<dbReference type="Proteomes" id="UP000054877">
    <property type="component" value="Unassembled WGS sequence"/>
</dbReference>
<dbReference type="PANTHER" id="PTHR30097:SF15">
    <property type="entry name" value="CATION EFFLUX SYSTEM PROTEIN CUSB"/>
    <property type="match status" value="1"/>
</dbReference>
<dbReference type="Gene3D" id="2.40.50.320">
    <property type="entry name" value="Copper binding periplasmic protein CusF"/>
    <property type="match status" value="1"/>
</dbReference>
<dbReference type="Pfam" id="PF25975">
    <property type="entry name" value="CzcB_C"/>
    <property type="match status" value="1"/>
</dbReference>
<evidence type="ECO:0000256" key="3">
    <source>
        <dbReference type="ARBA" id="ARBA00022729"/>
    </source>
</evidence>
<evidence type="ECO:0000313" key="12">
    <source>
        <dbReference type="EMBL" id="KTD62198.1"/>
    </source>
</evidence>
<dbReference type="InterPro" id="IPR058792">
    <property type="entry name" value="Beta-barrel_RND_2"/>
</dbReference>
<keyword evidence="6" id="KW-1133">Transmembrane helix</keyword>
<keyword evidence="4" id="KW-0406">Ion transport</keyword>
<keyword evidence="13" id="KW-1185">Reference proteome</keyword>
<feature type="region of interest" description="Disordered" evidence="5">
    <location>
        <begin position="404"/>
        <end position="428"/>
    </location>
</feature>
<dbReference type="Gene3D" id="6.10.140.730">
    <property type="match status" value="1"/>
</dbReference>
<dbReference type="InterPro" id="IPR042230">
    <property type="entry name" value="CusF_sf"/>
</dbReference>
<keyword evidence="3" id="KW-0732">Signal</keyword>
<evidence type="ECO:0000256" key="4">
    <source>
        <dbReference type="ARBA" id="ARBA00023065"/>
    </source>
</evidence>
<evidence type="ECO:0000313" key="13">
    <source>
        <dbReference type="Proteomes" id="UP000054877"/>
    </source>
</evidence>
<dbReference type="GO" id="GO:0022857">
    <property type="term" value="F:transmembrane transporter activity"/>
    <property type="evidence" value="ECO:0007669"/>
    <property type="project" value="InterPro"/>
</dbReference>
<dbReference type="AlphaFoldDB" id="A0A0W0Z0C0"/>
<evidence type="ECO:0000259" key="11">
    <source>
        <dbReference type="Pfam" id="PF25975"/>
    </source>
</evidence>
<keyword evidence="6" id="KW-0812">Transmembrane</keyword>
<dbReference type="GO" id="GO:0060003">
    <property type="term" value="P:copper ion export"/>
    <property type="evidence" value="ECO:0007669"/>
    <property type="project" value="TreeGrafter"/>
</dbReference>
<feature type="domain" description="Heavy metal binding" evidence="7">
    <location>
        <begin position="46"/>
        <end position="72"/>
    </location>
</feature>
<dbReference type="InterPro" id="IPR045800">
    <property type="entry name" value="HMBD"/>
</dbReference>